<accession>S4P663</accession>
<reference evidence="1" key="2">
    <citation type="submission" date="2013-05" db="EMBL/GenBank/DDBJ databases">
        <authorList>
            <person name="Carter J.-M."/>
            <person name="Baker S.C."/>
            <person name="Pink R."/>
            <person name="Carter D.R.F."/>
            <person name="Collins A."/>
            <person name="Tomlin J."/>
            <person name="Gibbs M."/>
            <person name="Breuker C.J."/>
        </authorList>
    </citation>
    <scope>NUCLEOTIDE SEQUENCE</scope>
    <source>
        <tissue evidence="1">Ovary</tissue>
    </source>
</reference>
<reference evidence="1" key="1">
    <citation type="journal article" date="2013" name="BMC Genomics">
        <title>Unscrambling butterfly oogenesis.</title>
        <authorList>
            <person name="Carter J.M."/>
            <person name="Baker S.C."/>
            <person name="Pink R."/>
            <person name="Carter D.R."/>
            <person name="Collins A."/>
            <person name="Tomlin J."/>
            <person name="Gibbs M."/>
            <person name="Breuker C.J."/>
        </authorList>
    </citation>
    <scope>NUCLEOTIDE SEQUENCE</scope>
    <source>
        <tissue evidence="1">Ovary</tissue>
    </source>
</reference>
<dbReference type="AlphaFoldDB" id="S4P663"/>
<proteinExistence type="predicted"/>
<sequence>MKKDIKSSCFIDKISSNVYSKRIIKSAPIVTIEHHQPTLITKVLQNMRDIGLTENDGKTEELLICSYFLVL</sequence>
<protein>
    <submittedName>
        <fullName evidence="1">Uncharacterized protein</fullName>
    </submittedName>
</protein>
<evidence type="ECO:0000313" key="1">
    <source>
        <dbReference type="EMBL" id="JAA85579.1"/>
    </source>
</evidence>
<dbReference type="EMBL" id="GAIX01006981">
    <property type="protein sequence ID" value="JAA85579.1"/>
    <property type="molecule type" value="Transcribed_RNA"/>
</dbReference>
<name>S4P663_9NEOP</name>
<organism evidence="1">
    <name type="scientific">Pararge aegeria</name>
    <name type="common">speckled wood butterfly</name>
    <dbReference type="NCBI Taxonomy" id="116150"/>
    <lineage>
        <taxon>Eukaryota</taxon>
        <taxon>Metazoa</taxon>
        <taxon>Ecdysozoa</taxon>
        <taxon>Arthropoda</taxon>
        <taxon>Hexapoda</taxon>
        <taxon>Insecta</taxon>
        <taxon>Pterygota</taxon>
        <taxon>Neoptera</taxon>
        <taxon>Endopterygota</taxon>
        <taxon>Lepidoptera</taxon>
        <taxon>Glossata</taxon>
        <taxon>Ditrysia</taxon>
        <taxon>Papilionoidea</taxon>
        <taxon>Nymphalidae</taxon>
        <taxon>Satyrinae</taxon>
        <taxon>Satyrini</taxon>
        <taxon>Parargina</taxon>
        <taxon>Pararge</taxon>
    </lineage>
</organism>